<accession>A0AC34QHN1</accession>
<protein>
    <submittedName>
        <fullName evidence="2">Dynein light chain</fullName>
    </submittedName>
</protein>
<evidence type="ECO:0000313" key="1">
    <source>
        <dbReference type="Proteomes" id="UP000887576"/>
    </source>
</evidence>
<evidence type="ECO:0000313" key="2">
    <source>
        <dbReference type="WBParaSite" id="JU765_v2.g16392.t1"/>
    </source>
</evidence>
<proteinExistence type="predicted"/>
<name>A0AC34QHN1_9BILA</name>
<dbReference type="WBParaSite" id="JU765_v2.g16392.t1">
    <property type="protein sequence ID" value="JU765_v2.g16392.t1"/>
    <property type="gene ID" value="JU765_v2.g16392"/>
</dbReference>
<sequence length="87" mass="9865">MINSAKKAILDQYSGIVMNSGVESNEIAKDMEKKYGGYWMVGIFSADFDVAYTITRRSKSYGVFRIDDKMILIAKDGNRKLHFGPVY</sequence>
<reference evidence="2" key="1">
    <citation type="submission" date="2022-11" db="UniProtKB">
        <authorList>
            <consortium name="WormBaseParasite"/>
        </authorList>
    </citation>
    <scope>IDENTIFICATION</scope>
</reference>
<organism evidence="1 2">
    <name type="scientific">Panagrolaimus sp. JU765</name>
    <dbReference type="NCBI Taxonomy" id="591449"/>
    <lineage>
        <taxon>Eukaryota</taxon>
        <taxon>Metazoa</taxon>
        <taxon>Ecdysozoa</taxon>
        <taxon>Nematoda</taxon>
        <taxon>Chromadorea</taxon>
        <taxon>Rhabditida</taxon>
        <taxon>Tylenchina</taxon>
        <taxon>Panagrolaimomorpha</taxon>
        <taxon>Panagrolaimoidea</taxon>
        <taxon>Panagrolaimidae</taxon>
        <taxon>Panagrolaimus</taxon>
    </lineage>
</organism>
<dbReference type="Proteomes" id="UP000887576">
    <property type="component" value="Unplaced"/>
</dbReference>